<dbReference type="PANTHER" id="PTHR30441:SF4">
    <property type="entry name" value="PROTEIN ASMA"/>
    <property type="match status" value="1"/>
</dbReference>
<dbReference type="AlphaFoldDB" id="E6VMH6"/>
<feature type="compositionally biased region" description="Low complexity" evidence="1">
    <location>
        <begin position="1157"/>
        <end position="1186"/>
    </location>
</feature>
<feature type="region of interest" description="Disordered" evidence="1">
    <location>
        <begin position="1103"/>
        <end position="1277"/>
    </location>
</feature>
<evidence type="ECO:0000313" key="3">
    <source>
        <dbReference type="EMBL" id="ADU43466.1"/>
    </source>
</evidence>
<dbReference type="EMBL" id="CP002418">
    <property type="protein sequence ID" value="ADU43466.1"/>
    <property type="molecule type" value="Genomic_DNA"/>
</dbReference>
<proteinExistence type="predicted"/>
<dbReference type="Proteomes" id="UP000001402">
    <property type="component" value="Chromosome"/>
</dbReference>
<name>E6VMH6_RHOPX</name>
<organism evidence="3 4">
    <name type="scientific">Rhodopseudomonas palustris (strain DX-1)</name>
    <dbReference type="NCBI Taxonomy" id="652103"/>
    <lineage>
        <taxon>Bacteria</taxon>
        <taxon>Pseudomonadati</taxon>
        <taxon>Pseudomonadota</taxon>
        <taxon>Alphaproteobacteria</taxon>
        <taxon>Hyphomicrobiales</taxon>
        <taxon>Nitrobacteraceae</taxon>
        <taxon>Rhodopseudomonas</taxon>
    </lineage>
</organism>
<dbReference type="InterPro" id="IPR052894">
    <property type="entry name" value="AsmA-related"/>
</dbReference>
<dbReference type="GO" id="GO:0005886">
    <property type="term" value="C:plasma membrane"/>
    <property type="evidence" value="ECO:0007669"/>
    <property type="project" value="TreeGrafter"/>
</dbReference>
<evidence type="ECO:0000259" key="2">
    <source>
        <dbReference type="Pfam" id="PF05170"/>
    </source>
</evidence>
<dbReference type="PIRSF" id="PIRSF034039">
    <property type="entry name" value="UCP034039"/>
    <property type="match status" value="1"/>
</dbReference>
<dbReference type="STRING" id="652103.Rpdx1_1854"/>
<sequence>MQTTLLGLAIALILALLAALVGPFLIDWNQFRGPFEAEATRVLGAQVRVAGPLDARLLPTPSLRLQRVTVGGANDAGRVGAAKLDVEFSLGSLMRGELRADELSINGLSLDLGLDPQGRLDWPAAGLSNLAALTVDRLNLTGRIALHDAASRSNLELSDIAFSGELRAQAAALRGDGNFLLGGQRYPFRLSTGRAADGAAIRLRAGINQGAGGIAADLDGLVRFDQGRPRFDGTALLAALAAVAGETPRTPWRIAAKIEADPVRAQLDEVEVSWGAEDRALKLAGSGEARFGAVPRLDAKLSARQLDADRLLAQPGDAAPPLPWLTRLRDLAASLPLPPSPARVSLDADQIMIGNRPVTDLVAELRGDPQAWQLERLELRAPGGTRLALRGGTGVADAAITGTLDLSATDPELLAAWLQGRTPTAGGLTKALRIAGGVRAGSDALVLDPLTMQSGGDTLRGRFAYRARRDDQGAQIDAELKGNSADLDAALQWARTLAGPDGGWPERASLTLDLGKLSVGDQVWQPAAVRLTYDPHRIALDKLKLGTAGGLLLEGDGALDRDSAAGRLSLTARAPSPGPIAAAIDPFVPAIAARVKALPNEAGEARAKLSLSTEKTGTAPDHVEASGSLELTASGLSGRLTAKASPAAADLRKLDVEALTRIALAFDGELSAPRGETLLGLLGLDRVIDAGDGAAMLQASGTGKWRGALQGKAKLTAARLDAEANGEIEPFAAEPKAALSLKARKLDLAPLFDLPASGTSDAPLSLATQLTVAGSKWTFKDIDAGIAGSRLRGRLALTRGETAELDGEAGIDTLPLGPALQLALGATGRPADEPLGQGWLRGWRGKIAFQAVRAELPGGSELLPLRGVIRSDGRSLTLDSNGKLGGGDAKVVLTAKPTDAGVALDTRLSLKDADAAALRYGALALPPGKLSLQGTMASSGRSASALAGALSGGGTMSLAQASISGLDPGAFAVAIRATDQGQPIDADHLARLVEPALKAGPLKVDSAQFPLSVSDGRLKLAPTTLQARDARAVVSGGYDIAAGQADLRVTLALAEAGPEQPPEIRMFAAGPPDRMEWSRDLSGLSSWLSIRRIDRETRKLQMLEQGARPPVGPDPAAATQSPSKADKSSAQTSSLPPAAPAKSDSAPAAPRTPSGDPQAAQRSAPAAAEPETASQTGQGTAPALLPQTPPLPEADPRRATPKPAAQQQRPSQPRPQTSPQPQTSPKPQAPTAAPSTSREMLAPLPPPLEIKPAPGDVRPSRPRPPLVLSPPNARATD</sequence>
<feature type="compositionally biased region" description="Low complexity" evidence="1">
    <location>
        <begin position="1201"/>
        <end position="1211"/>
    </location>
</feature>
<dbReference type="KEGG" id="rpx:Rpdx1_1854"/>
<dbReference type="PANTHER" id="PTHR30441">
    <property type="entry name" value="DUF748 DOMAIN-CONTAINING PROTEIN"/>
    <property type="match status" value="1"/>
</dbReference>
<accession>E6VMH6</accession>
<dbReference type="HOGENOM" id="CLU_003996_0_0_5"/>
<gene>
    <name evidence="3" type="ordered locus">Rpdx1_1854</name>
</gene>
<feature type="compositionally biased region" description="Low complexity" evidence="1">
    <location>
        <begin position="1133"/>
        <end position="1149"/>
    </location>
</feature>
<dbReference type="Pfam" id="PF05170">
    <property type="entry name" value="AsmA"/>
    <property type="match status" value="1"/>
</dbReference>
<dbReference type="InterPro" id="IPR017023">
    <property type="entry name" value="UCP034039"/>
</dbReference>
<feature type="domain" description="AsmA" evidence="2">
    <location>
        <begin position="10"/>
        <end position="133"/>
    </location>
</feature>
<dbReference type="GO" id="GO:0090313">
    <property type="term" value="P:regulation of protein targeting to membrane"/>
    <property type="evidence" value="ECO:0007669"/>
    <property type="project" value="TreeGrafter"/>
</dbReference>
<feature type="compositionally biased region" description="Polar residues" evidence="1">
    <location>
        <begin position="1118"/>
        <end position="1132"/>
    </location>
</feature>
<dbReference type="BioCyc" id="RPAL652103:RPDX1_RS09095-MONOMER"/>
<dbReference type="eggNOG" id="COG2982">
    <property type="taxonomic scope" value="Bacteria"/>
</dbReference>
<dbReference type="OrthoDB" id="9816380at2"/>
<evidence type="ECO:0000256" key="1">
    <source>
        <dbReference type="SAM" id="MobiDB-lite"/>
    </source>
</evidence>
<protein>
    <submittedName>
        <fullName evidence="3">AsmA family protein</fullName>
    </submittedName>
</protein>
<dbReference type="InterPro" id="IPR007844">
    <property type="entry name" value="AsmA"/>
</dbReference>
<evidence type="ECO:0000313" key="4">
    <source>
        <dbReference type="Proteomes" id="UP000001402"/>
    </source>
</evidence>
<reference evidence="3" key="1">
    <citation type="submission" date="2010-12" db="EMBL/GenBank/DDBJ databases">
        <title>Complete sequence of Rhodopseudomonas palustris DX-1.</title>
        <authorList>
            <consortium name="US DOE Joint Genome Institute"/>
            <person name="Lucas S."/>
            <person name="Copeland A."/>
            <person name="Lapidus A."/>
            <person name="Cheng J.-F."/>
            <person name="Goodwin L."/>
            <person name="Pitluck S."/>
            <person name="Misra M."/>
            <person name="Chertkov O."/>
            <person name="Detter J.C."/>
            <person name="Han C."/>
            <person name="Tapia R."/>
            <person name="Land M."/>
            <person name="Hauser L."/>
            <person name="Kyrpides N."/>
            <person name="Ivanova N."/>
            <person name="Ovchinnikova G."/>
            <person name="Logan B."/>
            <person name="Oda Y."/>
            <person name="Harwood C."/>
            <person name="Woyke T."/>
        </authorList>
    </citation>
    <scope>NUCLEOTIDE SEQUENCE [LARGE SCALE GENOMIC DNA]</scope>
    <source>
        <strain evidence="3">DX-1</strain>
    </source>
</reference>
<feature type="compositionally biased region" description="Pro residues" evidence="1">
    <location>
        <begin position="1212"/>
        <end position="1228"/>
    </location>
</feature>